<reference evidence="2 3" key="1">
    <citation type="submission" date="2024-01" db="EMBL/GenBank/DDBJ databases">
        <title>The complete chloroplast genome sequence of Lithospermum erythrorhizon: insights into the phylogenetic relationship among Boraginaceae species and the maternal lineages of purple gromwells.</title>
        <authorList>
            <person name="Okada T."/>
            <person name="Watanabe K."/>
        </authorList>
    </citation>
    <scope>NUCLEOTIDE SEQUENCE [LARGE SCALE GENOMIC DNA]</scope>
</reference>
<evidence type="ECO:0000256" key="1">
    <source>
        <dbReference type="SAM" id="MobiDB-lite"/>
    </source>
</evidence>
<comment type="caution">
    <text evidence="2">The sequence shown here is derived from an EMBL/GenBank/DDBJ whole genome shotgun (WGS) entry which is preliminary data.</text>
</comment>
<gene>
    <name evidence="2" type="ORF">LIER_09226</name>
</gene>
<dbReference type="Proteomes" id="UP001454036">
    <property type="component" value="Unassembled WGS sequence"/>
</dbReference>
<organism evidence="2 3">
    <name type="scientific">Lithospermum erythrorhizon</name>
    <name type="common">Purple gromwell</name>
    <name type="synonym">Lithospermum officinale var. erythrorhizon</name>
    <dbReference type="NCBI Taxonomy" id="34254"/>
    <lineage>
        <taxon>Eukaryota</taxon>
        <taxon>Viridiplantae</taxon>
        <taxon>Streptophyta</taxon>
        <taxon>Embryophyta</taxon>
        <taxon>Tracheophyta</taxon>
        <taxon>Spermatophyta</taxon>
        <taxon>Magnoliopsida</taxon>
        <taxon>eudicotyledons</taxon>
        <taxon>Gunneridae</taxon>
        <taxon>Pentapetalae</taxon>
        <taxon>asterids</taxon>
        <taxon>lamiids</taxon>
        <taxon>Boraginales</taxon>
        <taxon>Boraginaceae</taxon>
        <taxon>Boraginoideae</taxon>
        <taxon>Lithospermeae</taxon>
        <taxon>Lithospermum</taxon>
    </lineage>
</organism>
<evidence type="ECO:0000313" key="2">
    <source>
        <dbReference type="EMBL" id="GAA0150242.1"/>
    </source>
</evidence>
<protein>
    <submittedName>
        <fullName evidence="2">Uncharacterized protein</fullName>
    </submittedName>
</protein>
<feature type="region of interest" description="Disordered" evidence="1">
    <location>
        <begin position="38"/>
        <end position="61"/>
    </location>
</feature>
<sequence length="169" mass="18919">METTSGTINGLEGRRGVILTKKPLKLVRNMSCTIQQASEVGKGHLDRKSPKPVKVQSCNTQQAPKEKRGLCHLQNRHAMWSGQCHLPNRITLLKPLRWSYTLKTSLCHQGPWIANPDQIQGYTMQNLGTWGLKSSWKQWNTSHPLRAGICSWISPSTGSENPITYSGSE</sequence>
<name>A0AAV3PH52_LITER</name>
<keyword evidence="3" id="KW-1185">Reference proteome</keyword>
<accession>A0AAV3PH52</accession>
<dbReference type="AlphaFoldDB" id="A0AAV3PH52"/>
<dbReference type="EMBL" id="BAABME010001551">
    <property type="protein sequence ID" value="GAA0150242.1"/>
    <property type="molecule type" value="Genomic_DNA"/>
</dbReference>
<evidence type="ECO:0000313" key="3">
    <source>
        <dbReference type="Proteomes" id="UP001454036"/>
    </source>
</evidence>
<proteinExistence type="predicted"/>